<dbReference type="AlphaFoldDB" id="A0A382A6M9"/>
<feature type="non-terminal residue" evidence="1">
    <location>
        <position position="32"/>
    </location>
</feature>
<reference evidence="1" key="1">
    <citation type="submission" date="2018-05" db="EMBL/GenBank/DDBJ databases">
        <authorList>
            <person name="Lanie J.A."/>
            <person name="Ng W.-L."/>
            <person name="Kazmierczak K.M."/>
            <person name="Andrzejewski T.M."/>
            <person name="Davidsen T.M."/>
            <person name="Wayne K.J."/>
            <person name="Tettelin H."/>
            <person name="Glass J.I."/>
            <person name="Rusch D."/>
            <person name="Podicherti R."/>
            <person name="Tsui H.-C.T."/>
            <person name="Winkler M.E."/>
        </authorList>
    </citation>
    <scope>NUCLEOTIDE SEQUENCE</scope>
</reference>
<organism evidence="1">
    <name type="scientific">marine metagenome</name>
    <dbReference type="NCBI Taxonomy" id="408172"/>
    <lineage>
        <taxon>unclassified sequences</taxon>
        <taxon>metagenomes</taxon>
        <taxon>ecological metagenomes</taxon>
    </lineage>
</organism>
<proteinExistence type="predicted"/>
<gene>
    <name evidence="1" type="ORF">METZ01_LOCUS149437</name>
</gene>
<sequence>MVYAPTEGNMLIRIPVYLKVICIFKFHVITIG</sequence>
<dbReference type="EMBL" id="UINC01023929">
    <property type="protein sequence ID" value="SVA96583.1"/>
    <property type="molecule type" value="Genomic_DNA"/>
</dbReference>
<name>A0A382A6M9_9ZZZZ</name>
<accession>A0A382A6M9</accession>
<protein>
    <submittedName>
        <fullName evidence="1">Uncharacterized protein</fullName>
    </submittedName>
</protein>
<evidence type="ECO:0000313" key="1">
    <source>
        <dbReference type="EMBL" id="SVA96583.1"/>
    </source>
</evidence>